<keyword evidence="7" id="KW-1185">Reference proteome</keyword>
<evidence type="ECO:0000259" key="5">
    <source>
        <dbReference type="SMART" id="SM00849"/>
    </source>
</evidence>
<dbReference type="AlphaFoldDB" id="A0A545U5Z7"/>
<gene>
    <name evidence="6" type="ORF">FLL46_21065</name>
</gene>
<accession>A0A545U5Z7</accession>
<dbReference type="GO" id="GO:0046872">
    <property type="term" value="F:metal ion binding"/>
    <property type="evidence" value="ECO:0007669"/>
    <property type="project" value="UniProtKB-KW"/>
</dbReference>
<name>A0A545U5Z7_9GAMM</name>
<dbReference type="InterPro" id="IPR001279">
    <property type="entry name" value="Metallo-B-lactamas"/>
</dbReference>
<dbReference type="Pfam" id="PF00753">
    <property type="entry name" value="Lactamase_B"/>
    <property type="match status" value="1"/>
</dbReference>
<dbReference type="PANTHER" id="PTHR42978:SF6">
    <property type="entry name" value="QUORUM-QUENCHING LACTONASE YTNP-RELATED"/>
    <property type="match status" value="1"/>
</dbReference>
<proteinExistence type="inferred from homology"/>
<dbReference type="RefSeq" id="WP_142933409.1">
    <property type="nucleotide sequence ID" value="NZ_ML660169.1"/>
</dbReference>
<dbReference type="Proteomes" id="UP000315439">
    <property type="component" value="Unassembled WGS sequence"/>
</dbReference>
<evidence type="ECO:0000313" key="7">
    <source>
        <dbReference type="Proteomes" id="UP000315439"/>
    </source>
</evidence>
<keyword evidence="3 6" id="KW-0378">Hydrolase</keyword>
<evidence type="ECO:0000313" key="6">
    <source>
        <dbReference type="EMBL" id="TQV84891.1"/>
    </source>
</evidence>
<organism evidence="6 7">
    <name type="scientific">Aliikangiella coralliicola</name>
    <dbReference type="NCBI Taxonomy" id="2592383"/>
    <lineage>
        <taxon>Bacteria</taxon>
        <taxon>Pseudomonadati</taxon>
        <taxon>Pseudomonadota</taxon>
        <taxon>Gammaproteobacteria</taxon>
        <taxon>Oceanospirillales</taxon>
        <taxon>Pleioneaceae</taxon>
        <taxon>Aliikangiella</taxon>
    </lineage>
</organism>
<evidence type="ECO:0000256" key="3">
    <source>
        <dbReference type="ARBA" id="ARBA00022801"/>
    </source>
</evidence>
<sequence>MKKLFSINGNSQKLDGGAMFGNAPKAMWQKWVEVDEENRIDLACRALLVKQSDPVVGKSRNILFELGIGAFFEPKLKHRFGIVESHHVLLESLEKHGLTHEDIDVLVLSHLHFDHIGGLLSEWKEGEDPHLLFPNAAILVGKEAWERALNPHYRDRASFVPHLMSLLQARDNVHIVDGDSHPILGDDYRFYYSNGHTPGMMLAEVLMPDGPVVFCADLIPGVPWVHLPITMGYDRYAELLIDEKETLLTQLIERKARLFFTHDSEVAMGRLAKNDKGKFCVSDTQTDLDGVSE</sequence>
<dbReference type="InterPro" id="IPR051013">
    <property type="entry name" value="MBL_superfamily_lactonases"/>
</dbReference>
<keyword evidence="2" id="KW-0479">Metal-binding</keyword>
<dbReference type="PANTHER" id="PTHR42978">
    <property type="entry name" value="QUORUM-QUENCHING LACTONASE YTNP-RELATED-RELATED"/>
    <property type="match status" value="1"/>
</dbReference>
<comment type="similarity">
    <text evidence="1">Belongs to the metallo-beta-lactamase superfamily.</text>
</comment>
<dbReference type="SUPFAM" id="SSF56281">
    <property type="entry name" value="Metallo-hydrolase/oxidoreductase"/>
    <property type="match status" value="1"/>
</dbReference>
<keyword evidence="4" id="KW-0862">Zinc</keyword>
<evidence type="ECO:0000256" key="2">
    <source>
        <dbReference type="ARBA" id="ARBA00022723"/>
    </source>
</evidence>
<reference evidence="6 7" key="1">
    <citation type="submission" date="2019-07" db="EMBL/GenBank/DDBJ databases">
        <title>Draft genome for Aliikangiella sp. M105.</title>
        <authorList>
            <person name="Wang G."/>
        </authorList>
    </citation>
    <scope>NUCLEOTIDE SEQUENCE [LARGE SCALE GENOMIC DNA]</scope>
    <source>
        <strain evidence="6 7">M105</strain>
    </source>
</reference>
<evidence type="ECO:0000256" key="1">
    <source>
        <dbReference type="ARBA" id="ARBA00007749"/>
    </source>
</evidence>
<dbReference type="GO" id="GO:0016787">
    <property type="term" value="F:hydrolase activity"/>
    <property type="evidence" value="ECO:0007669"/>
    <property type="project" value="UniProtKB-KW"/>
</dbReference>
<dbReference type="SMART" id="SM00849">
    <property type="entry name" value="Lactamase_B"/>
    <property type="match status" value="1"/>
</dbReference>
<dbReference type="CDD" id="cd16281">
    <property type="entry name" value="metallo-hydrolase-like_MBL-fold"/>
    <property type="match status" value="1"/>
</dbReference>
<dbReference type="EMBL" id="VIKS01000013">
    <property type="protein sequence ID" value="TQV84891.1"/>
    <property type="molecule type" value="Genomic_DNA"/>
</dbReference>
<feature type="domain" description="Metallo-beta-lactamase" evidence="5">
    <location>
        <begin position="43"/>
        <end position="262"/>
    </location>
</feature>
<protein>
    <submittedName>
        <fullName evidence="6">MBL fold metallo-hydrolase</fullName>
    </submittedName>
</protein>
<comment type="caution">
    <text evidence="6">The sequence shown here is derived from an EMBL/GenBank/DDBJ whole genome shotgun (WGS) entry which is preliminary data.</text>
</comment>
<dbReference type="InterPro" id="IPR036866">
    <property type="entry name" value="RibonucZ/Hydroxyglut_hydro"/>
</dbReference>
<dbReference type="OrthoDB" id="9803916at2"/>
<evidence type="ECO:0000256" key="4">
    <source>
        <dbReference type="ARBA" id="ARBA00022833"/>
    </source>
</evidence>
<dbReference type="Gene3D" id="3.60.15.10">
    <property type="entry name" value="Ribonuclease Z/Hydroxyacylglutathione hydrolase-like"/>
    <property type="match status" value="1"/>
</dbReference>